<dbReference type="GO" id="GO:0004860">
    <property type="term" value="F:protein kinase inhibitor activity"/>
    <property type="evidence" value="ECO:0007669"/>
    <property type="project" value="UniProtKB-KW"/>
</dbReference>
<gene>
    <name evidence="2" type="ORF">ACFP57_12610</name>
</gene>
<dbReference type="NCBIfam" id="TIGR00481">
    <property type="entry name" value="YbhB/YbcL family Raf kinase inhibitor-like protein"/>
    <property type="match status" value="1"/>
</dbReference>
<comment type="similarity">
    <text evidence="1">Belongs to the UPF0098 family.</text>
</comment>
<dbReference type="PANTHER" id="PTHR30289:SF1">
    <property type="entry name" value="PEBP (PHOSPHATIDYLETHANOLAMINE-BINDING PROTEIN) FAMILY PROTEIN"/>
    <property type="match status" value="1"/>
</dbReference>
<reference evidence="3" key="1">
    <citation type="journal article" date="2019" name="Int. J. Syst. Evol. Microbiol.">
        <title>The Global Catalogue of Microorganisms (GCM) 10K type strain sequencing project: providing services to taxonomists for standard genome sequencing and annotation.</title>
        <authorList>
            <consortium name="The Broad Institute Genomics Platform"/>
            <consortium name="The Broad Institute Genome Sequencing Center for Infectious Disease"/>
            <person name="Wu L."/>
            <person name="Ma J."/>
        </authorList>
    </citation>
    <scope>NUCLEOTIDE SEQUENCE [LARGE SCALE GENOMIC DNA]</scope>
    <source>
        <strain evidence="3">CGMCC 1.15277</strain>
    </source>
</reference>
<dbReference type="Gene3D" id="3.90.280.10">
    <property type="entry name" value="PEBP-like"/>
    <property type="match status" value="1"/>
</dbReference>
<evidence type="ECO:0000313" key="2">
    <source>
        <dbReference type="EMBL" id="MFC6397817.1"/>
    </source>
</evidence>
<evidence type="ECO:0000313" key="3">
    <source>
        <dbReference type="Proteomes" id="UP001596266"/>
    </source>
</evidence>
<sequence length="154" mass="16447">MELTSTSIPAGTNIDLRYAEQGAGGENVRPALAWSDAPEGTKSFAITCYDPDAPTGSGWWHWVAVDIPADVTSLEEGAELPSSVREWVNDYGYVGYGGPCPPPGPAHHYVFTVYAMPTEKLDVPDDAPSAPLRFTILAQALDEASFTGLFALQS</sequence>
<dbReference type="CDD" id="cd00865">
    <property type="entry name" value="PEBP_bact_arch"/>
    <property type="match status" value="1"/>
</dbReference>
<dbReference type="Pfam" id="PF01161">
    <property type="entry name" value="PBP"/>
    <property type="match status" value="1"/>
</dbReference>
<dbReference type="Proteomes" id="UP001596266">
    <property type="component" value="Unassembled WGS sequence"/>
</dbReference>
<protein>
    <submittedName>
        <fullName evidence="2">YbhB/YbcL family Raf kinase inhibitor-like protein</fullName>
    </submittedName>
</protein>
<name>A0ABW1X6J9_9ACTN</name>
<dbReference type="InterPro" id="IPR036610">
    <property type="entry name" value="PEBP-like_sf"/>
</dbReference>
<keyword evidence="3" id="KW-1185">Reference proteome</keyword>
<dbReference type="EMBL" id="JBHSUA010000024">
    <property type="protein sequence ID" value="MFC6397817.1"/>
    <property type="molecule type" value="Genomic_DNA"/>
</dbReference>
<evidence type="ECO:0000256" key="1">
    <source>
        <dbReference type="ARBA" id="ARBA00007120"/>
    </source>
</evidence>
<comment type="caution">
    <text evidence="2">The sequence shown here is derived from an EMBL/GenBank/DDBJ whole genome shotgun (WGS) entry which is preliminary data.</text>
</comment>
<organism evidence="2 3">
    <name type="scientific">Luteococcus sanguinis</name>
    <dbReference type="NCBI Taxonomy" id="174038"/>
    <lineage>
        <taxon>Bacteria</taxon>
        <taxon>Bacillati</taxon>
        <taxon>Actinomycetota</taxon>
        <taxon>Actinomycetes</taxon>
        <taxon>Propionibacteriales</taxon>
        <taxon>Propionibacteriaceae</taxon>
        <taxon>Luteococcus</taxon>
    </lineage>
</organism>
<dbReference type="InterPro" id="IPR005247">
    <property type="entry name" value="YbhB_YbcL/LppC-like"/>
</dbReference>
<dbReference type="RefSeq" id="WP_343886976.1">
    <property type="nucleotide sequence ID" value="NZ_BAAAKI010000025.1"/>
</dbReference>
<dbReference type="SUPFAM" id="SSF49777">
    <property type="entry name" value="PEBP-like"/>
    <property type="match status" value="1"/>
</dbReference>
<proteinExistence type="inferred from homology"/>
<accession>A0ABW1X6J9</accession>
<keyword evidence="2" id="KW-0649">Protein kinase inhibitor</keyword>
<dbReference type="PANTHER" id="PTHR30289">
    <property type="entry name" value="UNCHARACTERIZED PROTEIN YBCL-RELATED"/>
    <property type="match status" value="1"/>
</dbReference>
<dbReference type="InterPro" id="IPR008914">
    <property type="entry name" value="PEBP"/>
</dbReference>